<name>A0ABW5D5X6_9BACT</name>
<proteinExistence type="predicted"/>
<dbReference type="Proteomes" id="UP001597375">
    <property type="component" value="Unassembled WGS sequence"/>
</dbReference>
<evidence type="ECO:0000256" key="1">
    <source>
        <dbReference type="SAM" id="MobiDB-lite"/>
    </source>
</evidence>
<feature type="region of interest" description="Disordered" evidence="1">
    <location>
        <begin position="413"/>
        <end position="438"/>
    </location>
</feature>
<protein>
    <submittedName>
        <fullName evidence="3">Relaxase/mobilization nuclease domain-containing protein</fullName>
    </submittedName>
</protein>
<evidence type="ECO:0000313" key="3">
    <source>
        <dbReference type="EMBL" id="MFD2255055.1"/>
    </source>
</evidence>
<gene>
    <name evidence="3" type="ORF">ACFSSA_00050</name>
</gene>
<accession>A0ABW5D5X6</accession>
<sequence length="438" mass="51772">MIPKITKGGSSFKSALQYYLHDKQEDTKERVSWARTENMRTEDPYKAWRVMAYTAKEQDRLKEASGQSRAGRKLEKPVFAYSLAWHPEQSPDAEHMLETARESLEMMGLSENECVIVAHQDEPQKHVHVIVNRVHPITGLAGDIRNSKRKFSDFAREYEKRHGKIYCERREENAQKREKGEKTHYGDPVIVEAWHSSRNGAEFMAALEKEGYALAKGRKRPVVVDAHGKAHNPTRHLDGVKAKQFREKLSDLDLEKLPTVEEVTKATQEIDFEKKQRLEAFEILAARQLEATLAKHRNEQSELKLKHRYTSEADKKELVKPYQLREQKRAILEQADVVKDTNWWKRLIGTTRKEQLKLNGMILNFRSSRDRYKEQLRSRVKQRVEERRRLQKRQEDERTRLLERIAHERKSERYSIRLQEPERVRTQQRPRDGYGMER</sequence>
<evidence type="ECO:0000259" key="2">
    <source>
        <dbReference type="Pfam" id="PF03432"/>
    </source>
</evidence>
<dbReference type="RefSeq" id="WP_386817717.1">
    <property type="nucleotide sequence ID" value="NZ_JBHUIT010000001.1"/>
</dbReference>
<feature type="domain" description="MobA/VirD2-like nuclease" evidence="2">
    <location>
        <begin position="19"/>
        <end position="163"/>
    </location>
</feature>
<keyword evidence="4" id="KW-1185">Reference proteome</keyword>
<dbReference type="InterPro" id="IPR005094">
    <property type="entry name" value="Endonuclease_MobA/VirD2"/>
</dbReference>
<comment type="caution">
    <text evidence="3">The sequence shown here is derived from an EMBL/GenBank/DDBJ whole genome shotgun (WGS) entry which is preliminary data.</text>
</comment>
<dbReference type="Pfam" id="PF03432">
    <property type="entry name" value="Relaxase"/>
    <property type="match status" value="1"/>
</dbReference>
<reference evidence="4" key="1">
    <citation type="journal article" date="2019" name="Int. J. Syst. Evol. Microbiol.">
        <title>The Global Catalogue of Microorganisms (GCM) 10K type strain sequencing project: providing services to taxonomists for standard genome sequencing and annotation.</title>
        <authorList>
            <consortium name="The Broad Institute Genomics Platform"/>
            <consortium name="The Broad Institute Genome Sequencing Center for Infectious Disease"/>
            <person name="Wu L."/>
            <person name="Ma J."/>
        </authorList>
    </citation>
    <scope>NUCLEOTIDE SEQUENCE [LARGE SCALE GENOMIC DNA]</scope>
    <source>
        <strain evidence="4">CGMCC 4.7106</strain>
    </source>
</reference>
<organism evidence="3 4">
    <name type="scientific">Luteolibacter algae</name>
    <dbReference type="NCBI Taxonomy" id="454151"/>
    <lineage>
        <taxon>Bacteria</taxon>
        <taxon>Pseudomonadati</taxon>
        <taxon>Verrucomicrobiota</taxon>
        <taxon>Verrucomicrobiia</taxon>
        <taxon>Verrucomicrobiales</taxon>
        <taxon>Verrucomicrobiaceae</taxon>
        <taxon>Luteolibacter</taxon>
    </lineage>
</organism>
<dbReference type="EMBL" id="JBHUIT010000001">
    <property type="protein sequence ID" value="MFD2255055.1"/>
    <property type="molecule type" value="Genomic_DNA"/>
</dbReference>
<evidence type="ECO:0000313" key="4">
    <source>
        <dbReference type="Proteomes" id="UP001597375"/>
    </source>
</evidence>